<evidence type="ECO:0000256" key="8">
    <source>
        <dbReference type="ARBA" id="ARBA00023136"/>
    </source>
</evidence>
<evidence type="ECO:0000256" key="5">
    <source>
        <dbReference type="ARBA" id="ARBA00022741"/>
    </source>
</evidence>
<keyword evidence="3" id="KW-0813">Transport</keyword>
<reference evidence="13 14" key="1">
    <citation type="submission" date="2025-08" db="UniProtKB">
        <authorList>
            <consortium name="RefSeq"/>
        </authorList>
    </citation>
    <scope>IDENTIFICATION</scope>
    <source>
        <strain evidence="13 14">Airmid</strain>
    </source>
</reference>
<evidence type="ECO:0000256" key="3">
    <source>
        <dbReference type="ARBA" id="ARBA00022448"/>
    </source>
</evidence>
<evidence type="ECO:0000256" key="10">
    <source>
        <dbReference type="SAM" id="Phobius"/>
    </source>
</evidence>
<keyword evidence="7 10" id="KW-1133">Transmembrane helix</keyword>
<evidence type="ECO:0000259" key="11">
    <source>
        <dbReference type="PROSITE" id="PS50893"/>
    </source>
</evidence>
<dbReference type="Pfam" id="PF00005">
    <property type="entry name" value="ABC_tran"/>
    <property type="match status" value="1"/>
</dbReference>
<evidence type="ECO:0000256" key="1">
    <source>
        <dbReference type="ARBA" id="ARBA00004141"/>
    </source>
</evidence>
<evidence type="ECO:0000256" key="2">
    <source>
        <dbReference type="ARBA" id="ARBA00005814"/>
    </source>
</evidence>
<feature type="transmembrane region" description="Helical" evidence="10">
    <location>
        <begin position="760"/>
        <end position="778"/>
    </location>
</feature>
<feature type="compositionally biased region" description="Acidic residues" evidence="9">
    <location>
        <begin position="31"/>
        <end position="41"/>
    </location>
</feature>
<keyword evidence="8 10" id="KW-0472">Membrane</keyword>
<comment type="similarity">
    <text evidence="2">Belongs to the ABC transporter superfamily. ABCG family. Eye pigment precursor importer (TC 3.A.1.204) subfamily.</text>
</comment>
<organism evidence="12 13">
    <name type="scientific">Dermatophagoides pteronyssinus</name>
    <name type="common">European house dust mite</name>
    <dbReference type="NCBI Taxonomy" id="6956"/>
    <lineage>
        <taxon>Eukaryota</taxon>
        <taxon>Metazoa</taxon>
        <taxon>Ecdysozoa</taxon>
        <taxon>Arthropoda</taxon>
        <taxon>Chelicerata</taxon>
        <taxon>Arachnida</taxon>
        <taxon>Acari</taxon>
        <taxon>Acariformes</taxon>
        <taxon>Sarcoptiformes</taxon>
        <taxon>Astigmata</taxon>
        <taxon>Psoroptidia</taxon>
        <taxon>Analgoidea</taxon>
        <taxon>Pyroglyphidae</taxon>
        <taxon>Dermatophagoidinae</taxon>
        <taxon>Dermatophagoides</taxon>
    </lineage>
</organism>
<evidence type="ECO:0000313" key="14">
    <source>
        <dbReference type="RefSeq" id="XP_027206153.1"/>
    </source>
</evidence>
<dbReference type="InterPro" id="IPR003593">
    <property type="entry name" value="AAA+_ATPase"/>
</dbReference>
<keyword evidence="12" id="KW-1185">Reference proteome</keyword>
<dbReference type="OMA" id="RRQPEHW"/>
<keyword evidence="6" id="KW-0067">ATP-binding</keyword>
<dbReference type="InterPro" id="IPR027417">
    <property type="entry name" value="P-loop_NTPase"/>
</dbReference>
<dbReference type="InterPro" id="IPR050352">
    <property type="entry name" value="ABCG_transporters"/>
</dbReference>
<dbReference type="KEGG" id="dpte:113799665"/>
<evidence type="ECO:0000256" key="4">
    <source>
        <dbReference type="ARBA" id="ARBA00022692"/>
    </source>
</evidence>
<sequence length="925" mass="105831">MDELKNLNNIPDRHDVKTENNIKSNTSESDSSTDSEDDSNDENSFQVVMNQQQQQQTAETNSKIEESSNSSKHKHGPLKRSFTPLKQFSLTKFRPINSSVANVPFDFATSSLHYSMDNLKNLTANRMKFRKGNMFRRNVKTADVSSNINNEIDFVSRNNNGNNEQQQQVIFGYVNENEEKSEIQKTDQNQHKGSPQPYNKKTLLGSVGKSNNIQEDEISQTIPSGESLMKIEISSENTEKPSSNLNDGAFQIIWRNIIYYPLNVHVDETDSMDKNPTLKKQGSRKAILNNISGMFSSGQMTGIMGPSGSGKTVLLNCIAGFLPIHIRKENTGDILVNGLNSIRIGFVEQFDHLYDRLSVQETLLFASKIRNAARYYLNHEKVVNNVMERLDLGQMAETTVSKCSNGQRKRISIAIELVFKSDILMLDEPTTGVDSVSGYQIMRDLKSLTKRRKAIAILATIHQPSSRIFALFDNLIILSCEGSILFQGRPNDLTLILQKVSLQCPMYTSISDFILEVASGDFGRKSLQTLSHYNHEMNKDRFSDDFNEVEMNSLREAVKRSHLGDQRSLALCTWLVLWRCFICIYRDPFSLQTRIPSLTLIAIFLISLYGDTVGQISTCATKYFLWDAKIENILELMEEHSRRAHENLSVILLLNIVALFNSLLQLVITIPKEIYVFRREYNNYSYTIFTYFLAKSISELPFTIITTFLFTFAVYLGTGQIFDHWSRICYSILPCCLITLIGQFVGMMIGTIFYRSQIQAVFSMTIILVPILIFSGYFKMISQMSSIMAFLSYMSFLRPSMNSMMIAIYGLDRCIVEVQKEFQQIHSMNRTRPDWIDSVATLVDVYATTYNQTQLTTLENEEKLIGFMGIGNGPNDRRPFVLQYWELSETLDSYYHEIYHLIIYNLVLAVLVYLTMFIRLKREKN</sequence>
<feature type="compositionally biased region" description="Basic and acidic residues" evidence="9">
    <location>
        <begin position="179"/>
        <end position="190"/>
    </location>
</feature>
<keyword evidence="4 10" id="KW-0812">Transmembrane</keyword>
<name>A0A6P6YMQ6_DERPT</name>
<protein>
    <submittedName>
        <fullName evidence="13 14">ATP-binding cassette sub-family G member 1-like</fullName>
    </submittedName>
</protein>
<dbReference type="PANTHER" id="PTHR48041:SF118">
    <property type="entry name" value="ATP-BINDING CASSETTE TRANSPORTER (ABC TRANSPORTER) FAMILY G MEMBER 16"/>
    <property type="match status" value="1"/>
</dbReference>
<evidence type="ECO:0000313" key="12">
    <source>
        <dbReference type="Proteomes" id="UP000515146"/>
    </source>
</evidence>
<feature type="transmembrane region" description="Helical" evidence="10">
    <location>
        <begin position="898"/>
        <end position="918"/>
    </location>
</feature>
<dbReference type="InterPro" id="IPR013525">
    <property type="entry name" value="ABC2_TM"/>
</dbReference>
<feature type="domain" description="ABC transporter" evidence="11">
    <location>
        <begin position="273"/>
        <end position="506"/>
    </location>
</feature>
<keyword evidence="5" id="KW-0547">Nucleotide-binding</keyword>
<feature type="region of interest" description="Disordered" evidence="9">
    <location>
        <begin position="1"/>
        <end position="83"/>
    </location>
</feature>
<dbReference type="RefSeq" id="XP_027206146.1">
    <property type="nucleotide sequence ID" value="XM_027350345.1"/>
</dbReference>
<comment type="subcellular location">
    <subcellularLocation>
        <location evidence="1">Membrane</location>
        <topology evidence="1">Multi-pass membrane protein</topology>
    </subcellularLocation>
</comment>
<feature type="transmembrane region" description="Helical" evidence="10">
    <location>
        <begin position="728"/>
        <end position="754"/>
    </location>
</feature>
<dbReference type="SUPFAM" id="SSF52540">
    <property type="entry name" value="P-loop containing nucleoside triphosphate hydrolases"/>
    <property type="match status" value="1"/>
</dbReference>
<dbReference type="GO" id="GO:0140359">
    <property type="term" value="F:ABC-type transporter activity"/>
    <property type="evidence" value="ECO:0007669"/>
    <property type="project" value="InterPro"/>
</dbReference>
<feature type="transmembrane region" description="Helical" evidence="10">
    <location>
        <begin position="790"/>
        <end position="811"/>
    </location>
</feature>
<dbReference type="GO" id="GO:0016887">
    <property type="term" value="F:ATP hydrolysis activity"/>
    <property type="evidence" value="ECO:0007669"/>
    <property type="project" value="InterPro"/>
</dbReference>
<dbReference type="AlphaFoldDB" id="A0A6P6YMQ6"/>
<dbReference type="Proteomes" id="UP000515146">
    <property type="component" value="Unplaced"/>
</dbReference>
<dbReference type="InterPro" id="IPR003439">
    <property type="entry name" value="ABC_transporter-like_ATP-bd"/>
</dbReference>
<evidence type="ECO:0000313" key="13">
    <source>
        <dbReference type="RefSeq" id="XP_027206146.1"/>
    </source>
</evidence>
<evidence type="ECO:0000256" key="9">
    <source>
        <dbReference type="SAM" id="MobiDB-lite"/>
    </source>
</evidence>
<dbReference type="OrthoDB" id="6502782at2759"/>
<feature type="transmembrane region" description="Helical" evidence="10">
    <location>
        <begin position="647"/>
        <end position="668"/>
    </location>
</feature>
<dbReference type="GO" id="GO:0005886">
    <property type="term" value="C:plasma membrane"/>
    <property type="evidence" value="ECO:0007669"/>
    <property type="project" value="TreeGrafter"/>
</dbReference>
<dbReference type="Pfam" id="PF01061">
    <property type="entry name" value="ABC2_membrane"/>
    <property type="match status" value="1"/>
</dbReference>
<feature type="compositionally biased region" description="Basic and acidic residues" evidence="9">
    <location>
        <begin position="11"/>
        <end position="20"/>
    </location>
</feature>
<dbReference type="RefSeq" id="XP_027206153.1">
    <property type="nucleotide sequence ID" value="XM_027350352.1"/>
</dbReference>
<dbReference type="GO" id="GO:0005524">
    <property type="term" value="F:ATP binding"/>
    <property type="evidence" value="ECO:0007669"/>
    <property type="project" value="UniProtKB-KW"/>
</dbReference>
<feature type="region of interest" description="Disordered" evidence="9">
    <location>
        <begin position="179"/>
        <end position="202"/>
    </location>
</feature>
<dbReference type="PROSITE" id="PS50893">
    <property type="entry name" value="ABC_TRANSPORTER_2"/>
    <property type="match status" value="1"/>
</dbReference>
<dbReference type="SMART" id="SM00382">
    <property type="entry name" value="AAA"/>
    <property type="match status" value="1"/>
</dbReference>
<accession>A0A6P6YMQ6</accession>
<proteinExistence type="inferred from homology"/>
<dbReference type="Gene3D" id="3.40.50.300">
    <property type="entry name" value="P-loop containing nucleotide triphosphate hydrolases"/>
    <property type="match status" value="1"/>
</dbReference>
<gene>
    <name evidence="13 14" type="primary">LOC113799665</name>
</gene>
<evidence type="ECO:0000256" key="6">
    <source>
        <dbReference type="ARBA" id="ARBA00022840"/>
    </source>
</evidence>
<dbReference type="PANTHER" id="PTHR48041">
    <property type="entry name" value="ABC TRANSPORTER G FAMILY MEMBER 28"/>
    <property type="match status" value="1"/>
</dbReference>
<feature type="transmembrane region" description="Helical" evidence="10">
    <location>
        <begin position="688"/>
        <end position="716"/>
    </location>
</feature>
<evidence type="ECO:0000256" key="7">
    <source>
        <dbReference type="ARBA" id="ARBA00022989"/>
    </source>
</evidence>